<keyword evidence="2" id="KW-1185">Reference proteome</keyword>
<dbReference type="Gene3D" id="3.40.960.10">
    <property type="entry name" value="VSR Endonuclease"/>
    <property type="match status" value="1"/>
</dbReference>
<name>W5R8P6_9CAUD</name>
<gene>
    <name evidence="1" type="ORF">SEP1_130</name>
</gene>
<evidence type="ECO:0000313" key="1">
    <source>
        <dbReference type="EMBL" id="AGR48256.1"/>
    </source>
</evidence>
<organism evidence="1 2">
    <name type="scientific">Staphylococcus phage phiIBB-SEP1</name>
    <dbReference type="NCBI Taxonomy" id="1340769"/>
    <lineage>
        <taxon>Viruses</taxon>
        <taxon>Duplodnaviria</taxon>
        <taxon>Heunggongvirae</taxon>
        <taxon>Uroviricota</taxon>
        <taxon>Caudoviricetes</taxon>
        <taxon>Herelleviridae</taxon>
        <taxon>Twortvirinae</taxon>
        <taxon>Sepunavirus</taxon>
        <taxon>Sepunavirus SEP1</taxon>
    </lineage>
</organism>
<accession>W5R8P6</accession>
<proteinExistence type="predicted"/>
<dbReference type="Proteomes" id="UP000226269">
    <property type="component" value="Segment"/>
</dbReference>
<protein>
    <submittedName>
        <fullName evidence="1">Uncharacterized protein</fullName>
    </submittedName>
</protein>
<reference evidence="1 2" key="1">
    <citation type="journal article" date="2014" name="J. Gen. Virol.">
        <title>Isolation and characterization of a new Staphylococcus epidermidis broad-spectrum bacteriophage.</title>
        <authorList>
            <person name="Melo L.D."/>
            <person name="Sillankorva S."/>
            <person name="Ackermann H.W."/>
            <person name="Kropinski A.M."/>
            <person name="Azeredo J."/>
            <person name="Cerca N."/>
        </authorList>
    </citation>
    <scope>NUCLEOTIDE SEQUENCE [LARGE SCALE GENOMIC DNA]</scope>
</reference>
<sequence>MKYWNKNNVFYAETKQGEINYIDLSDTHKRGKQIDWKNISNELIKFRYMDVEDTLILNFNNGKCILEYKGNVVHMQVTNIKRVKLNQLINQTKVRAFQDFNEGDMVKGCEILKVKKVNDKVYYLVYNVKEEVSGVIENQKLRDIKTGNYIPQGTVPVSRMLFNHEYVRDKVKNKNDLYSNKDTSRKYINIKCPHCHKEQRVRINDLVKPTFTCICSKQKTSFPERFVQATLDTLNIQYKREVKVKELELRRFDFYLPEKDIFIEVNGEQHYKPNKFMDYETTIKSDKAKELYCKRNNKKLIIIDARKSTYNWMIKQISKYVQIDRDKVIKQYNREYR</sequence>
<evidence type="ECO:0000313" key="2">
    <source>
        <dbReference type="Proteomes" id="UP000226269"/>
    </source>
</evidence>
<dbReference type="EMBL" id="KF021268">
    <property type="protein sequence ID" value="AGR48256.1"/>
    <property type="molecule type" value="Genomic_DNA"/>
</dbReference>